<keyword evidence="1" id="KW-0732">Signal</keyword>
<sequence>MNSARKIALLALFSLMGGVFQASATPSTALLRAYHEKLKAMNLPPGLEEMVPESTVIHQVTLAPLFDKPFVCGEHPLGQLITAGDALGTDCMIVGGASDAAGFNRLYRGSGEKNEDWYGWKAPVHAPFDAVVVYAHVNPVVNVPGSMGKPPASMILFRRQDGVEVVYAHVQDIRVKAGDHVKAGDVVAVDGNNGVARNPHVHVGAFRGTEPFQIRWDLAAMGNIDALRAN</sequence>
<dbReference type="PANTHER" id="PTHR21666">
    <property type="entry name" value="PEPTIDASE-RELATED"/>
    <property type="match status" value="1"/>
</dbReference>
<feature type="domain" description="M23ase beta-sheet core" evidence="2">
    <location>
        <begin position="122"/>
        <end position="210"/>
    </location>
</feature>
<dbReference type="EMBL" id="BMCH01000005">
    <property type="protein sequence ID" value="GGC35124.1"/>
    <property type="molecule type" value="Genomic_DNA"/>
</dbReference>
<name>A0ABQ1M5L5_9PROT</name>
<dbReference type="InterPro" id="IPR016047">
    <property type="entry name" value="M23ase_b-sheet_dom"/>
</dbReference>
<dbReference type="CDD" id="cd12797">
    <property type="entry name" value="M23_peptidase"/>
    <property type="match status" value="1"/>
</dbReference>
<gene>
    <name evidence="3" type="ORF">GCM10007207_20810</name>
</gene>
<evidence type="ECO:0000259" key="2">
    <source>
        <dbReference type="Pfam" id="PF01551"/>
    </source>
</evidence>
<feature type="chain" id="PRO_5046025631" description="M23ase beta-sheet core domain-containing protein" evidence="1">
    <location>
        <begin position="25"/>
        <end position="230"/>
    </location>
</feature>
<comment type="caution">
    <text evidence="3">The sequence shown here is derived from an EMBL/GenBank/DDBJ whole genome shotgun (WGS) entry which is preliminary data.</text>
</comment>
<feature type="signal peptide" evidence="1">
    <location>
        <begin position="1"/>
        <end position="24"/>
    </location>
</feature>
<evidence type="ECO:0000313" key="3">
    <source>
        <dbReference type="EMBL" id="GGC35124.1"/>
    </source>
</evidence>
<protein>
    <recommendedName>
        <fullName evidence="2">M23ase beta-sheet core domain-containing protein</fullName>
    </recommendedName>
</protein>
<reference evidence="4" key="1">
    <citation type="journal article" date="2019" name="Int. J. Syst. Evol. Microbiol.">
        <title>The Global Catalogue of Microorganisms (GCM) 10K type strain sequencing project: providing services to taxonomists for standard genome sequencing and annotation.</title>
        <authorList>
            <consortium name="The Broad Institute Genomics Platform"/>
            <consortium name="The Broad Institute Genome Sequencing Center for Infectious Disease"/>
            <person name="Wu L."/>
            <person name="Ma J."/>
        </authorList>
    </citation>
    <scope>NUCLEOTIDE SEQUENCE [LARGE SCALE GENOMIC DNA]</scope>
    <source>
        <strain evidence="4">CCM 7132</strain>
    </source>
</reference>
<dbReference type="Gene3D" id="2.70.70.10">
    <property type="entry name" value="Glucose Permease (Domain IIA)"/>
    <property type="match status" value="1"/>
</dbReference>
<organism evidence="3 4">
    <name type="scientific">Asaia siamensis</name>
    <dbReference type="NCBI Taxonomy" id="110479"/>
    <lineage>
        <taxon>Bacteria</taxon>
        <taxon>Pseudomonadati</taxon>
        <taxon>Pseudomonadota</taxon>
        <taxon>Alphaproteobacteria</taxon>
        <taxon>Acetobacterales</taxon>
        <taxon>Acetobacteraceae</taxon>
        <taxon>Asaia</taxon>
    </lineage>
</organism>
<dbReference type="InterPro" id="IPR011055">
    <property type="entry name" value="Dup_hybrid_motif"/>
</dbReference>
<dbReference type="SUPFAM" id="SSF51261">
    <property type="entry name" value="Duplicated hybrid motif"/>
    <property type="match status" value="1"/>
</dbReference>
<accession>A0ABQ1M5L5</accession>
<dbReference type="PANTHER" id="PTHR21666:SF270">
    <property type="entry name" value="MUREIN HYDROLASE ACTIVATOR ENVC"/>
    <property type="match status" value="1"/>
</dbReference>
<dbReference type="RefSeq" id="WP_188426712.1">
    <property type="nucleotide sequence ID" value="NZ_BMCH01000005.1"/>
</dbReference>
<keyword evidence="4" id="KW-1185">Reference proteome</keyword>
<dbReference type="Pfam" id="PF01551">
    <property type="entry name" value="Peptidase_M23"/>
    <property type="match status" value="1"/>
</dbReference>
<dbReference type="InterPro" id="IPR050570">
    <property type="entry name" value="Cell_wall_metabolism_enzyme"/>
</dbReference>
<evidence type="ECO:0000313" key="4">
    <source>
        <dbReference type="Proteomes" id="UP000637769"/>
    </source>
</evidence>
<proteinExistence type="predicted"/>
<dbReference type="Proteomes" id="UP000637769">
    <property type="component" value="Unassembled WGS sequence"/>
</dbReference>
<evidence type="ECO:0000256" key="1">
    <source>
        <dbReference type="SAM" id="SignalP"/>
    </source>
</evidence>